<evidence type="ECO:0008006" key="3">
    <source>
        <dbReference type="Google" id="ProtNLM"/>
    </source>
</evidence>
<protein>
    <recommendedName>
        <fullName evidence="3">Mediator of RNA polymerase II transcription subunit 18</fullName>
    </recommendedName>
</protein>
<accession>A0A0D2LPP1</accession>
<reference evidence="1 2" key="1">
    <citation type="journal article" date="2013" name="BMC Genomics">
        <title>Reconstruction of the lipid metabolism for the microalga Monoraphidium neglectum from its genome sequence reveals characteristics suitable for biofuel production.</title>
        <authorList>
            <person name="Bogen C."/>
            <person name="Al-Dilaimi A."/>
            <person name="Albersmeier A."/>
            <person name="Wichmann J."/>
            <person name="Grundmann M."/>
            <person name="Rupp O."/>
            <person name="Lauersen K.J."/>
            <person name="Blifernez-Klassen O."/>
            <person name="Kalinowski J."/>
            <person name="Goesmann A."/>
            <person name="Mussgnug J.H."/>
            <person name="Kruse O."/>
        </authorList>
    </citation>
    <scope>NUCLEOTIDE SEQUENCE [LARGE SCALE GENOMIC DNA]</scope>
    <source>
        <strain evidence="1 2">SAG 48.87</strain>
    </source>
</reference>
<organism evidence="1 2">
    <name type="scientific">Monoraphidium neglectum</name>
    <dbReference type="NCBI Taxonomy" id="145388"/>
    <lineage>
        <taxon>Eukaryota</taxon>
        <taxon>Viridiplantae</taxon>
        <taxon>Chlorophyta</taxon>
        <taxon>core chlorophytes</taxon>
        <taxon>Chlorophyceae</taxon>
        <taxon>CS clade</taxon>
        <taxon>Sphaeropleales</taxon>
        <taxon>Selenastraceae</taxon>
        <taxon>Monoraphidium</taxon>
    </lineage>
</organism>
<dbReference type="STRING" id="145388.A0A0D2LPP1"/>
<proteinExistence type="predicted"/>
<evidence type="ECO:0000313" key="2">
    <source>
        <dbReference type="Proteomes" id="UP000054498"/>
    </source>
</evidence>
<sequence>MQAPAAAPSGGKPSAPAGSFKVQCVGLVKTDPTAGSANPVLNVLRGMCSRYETFERVEYGFTAPLQSGTSSVTLRLFRHKPPKVNSSNPFAPPPPAMWTLVHESTPMRGPVYATLPATVREVAESNLYTYDGLAFVEAMGARVEYAVQKNGNYYICHHQGLEIQVERVGGPGPEVVVYSVAALARGRQVTNLTGKHWMLEATADAAAERQVEVARLMGSFAERLLPHVELKKPM</sequence>
<keyword evidence="2" id="KW-1185">Reference proteome</keyword>
<evidence type="ECO:0000313" key="1">
    <source>
        <dbReference type="EMBL" id="KIY93714.1"/>
    </source>
</evidence>
<dbReference type="Proteomes" id="UP000054498">
    <property type="component" value="Unassembled WGS sequence"/>
</dbReference>
<dbReference type="Gene3D" id="2.40.320.10">
    <property type="entry name" value="Hypothetical Protein Pfu-838710-001"/>
    <property type="match status" value="1"/>
</dbReference>
<dbReference type="OrthoDB" id="533009at2759"/>
<dbReference type="GeneID" id="25731792"/>
<gene>
    <name evidence="1" type="ORF">MNEG_14249</name>
</gene>
<name>A0A0D2LPP1_9CHLO</name>
<dbReference type="AlphaFoldDB" id="A0A0D2LPP1"/>
<dbReference type="KEGG" id="mng:MNEG_14249"/>
<dbReference type="RefSeq" id="XP_013892734.1">
    <property type="nucleotide sequence ID" value="XM_014037280.1"/>
</dbReference>
<dbReference type="EMBL" id="KK104574">
    <property type="protein sequence ID" value="KIY93714.1"/>
    <property type="molecule type" value="Genomic_DNA"/>
</dbReference>